<dbReference type="STRING" id="421072.SAMN04488097_1430"/>
<organism evidence="4 5">
    <name type="scientific">Epilithonimonas lactis</name>
    <dbReference type="NCBI Taxonomy" id="421072"/>
    <lineage>
        <taxon>Bacteria</taxon>
        <taxon>Pseudomonadati</taxon>
        <taxon>Bacteroidota</taxon>
        <taxon>Flavobacteriia</taxon>
        <taxon>Flavobacteriales</taxon>
        <taxon>Weeksellaceae</taxon>
        <taxon>Chryseobacterium group</taxon>
        <taxon>Epilithonimonas</taxon>
    </lineage>
</organism>
<dbReference type="RefSeq" id="WP_034973268.1">
    <property type="nucleotide sequence ID" value="NZ_FOFI01000002.1"/>
</dbReference>
<comment type="caution">
    <text evidence="4">The sequence shown here is derived from an EMBL/GenBank/DDBJ whole genome shotgun (WGS) entry which is preliminary data.</text>
</comment>
<dbReference type="Gene3D" id="3.80.10.10">
    <property type="entry name" value="Ribonuclease Inhibitor"/>
    <property type="match status" value="2"/>
</dbReference>
<feature type="signal peptide" evidence="2">
    <location>
        <begin position="1"/>
        <end position="18"/>
    </location>
</feature>
<dbReference type="SUPFAM" id="SSF52058">
    <property type="entry name" value="L domain-like"/>
    <property type="match status" value="1"/>
</dbReference>
<dbReference type="NCBIfam" id="TIGR04183">
    <property type="entry name" value="Por_Secre_tail"/>
    <property type="match status" value="1"/>
</dbReference>
<dbReference type="InterPro" id="IPR000601">
    <property type="entry name" value="PKD_dom"/>
</dbReference>
<dbReference type="SUPFAM" id="SSF52047">
    <property type="entry name" value="RNI-like"/>
    <property type="match status" value="1"/>
</dbReference>
<evidence type="ECO:0000313" key="5">
    <source>
        <dbReference type="Proteomes" id="UP000028623"/>
    </source>
</evidence>
<dbReference type="InterPro" id="IPR055353">
    <property type="entry name" value="DUF7619"/>
</dbReference>
<dbReference type="InterPro" id="IPR032675">
    <property type="entry name" value="LRR_dom_sf"/>
</dbReference>
<dbReference type="PROSITE" id="PS50093">
    <property type="entry name" value="PKD"/>
    <property type="match status" value="1"/>
</dbReference>
<dbReference type="PANTHER" id="PTHR46433:SF1">
    <property type="entry name" value="ANKYRIN REPEAT-CONTAINING PROTEIN"/>
    <property type="match status" value="1"/>
</dbReference>
<dbReference type="InterPro" id="IPR022409">
    <property type="entry name" value="PKD/Chitinase_dom"/>
</dbReference>
<dbReference type="PANTHER" id="PTHR46433">
    <property type="entry name" value="ANK_REP_REGION DOMAIN-CONTAINING PROTEIN-RELATED"/>
    <property type="match status" value="1"/>
</dbReference>
<protein>
    <recommendedName>
        <fullName evidence="3">PKD domain-containing protein</fullName>
    </recommendedName>
</protein>
<evidence type="ECO:0000256" key="1">
    <source>
        <dbReference type="ARBA" id="ARBA00022729"/>
    </source>
</evidence>
<sequence>MMKKLFLWFVFLSLGLQAQNVAFTDADFKAILLSSSASNTIAKNLGGNYFAIDANGDGEISIGEAAAVSEIKIRPKMITIGGYEEPDFNEPNSIMNYEGINNFVNATSIELYRIAMPTNEIIISGLGNLKSFSSGFYNSDPGKVSITNCPNLESLSLSSIELTNGNVIPQLKKLDLNYGTSPTNLFLDKIQSAHLLENLTLSSNSFHFVPSESLVLNNHNNLKSVNISRIGFDHIDLSHCDQLTSVSVKGNGYSTNPLQIGTLDVSDCPLLTDLDLMSGSDMSDRSGVSTLIANNCSSLQTILSNSQFLQTLQAKNCPLLSSITLDACTTLETSDVPNLKTISVKRFNGPSFDATPVINLEVLDLNYFTPSTSPFINAFGALKNLTIKNNAFLKALNLNNQLISDLDISGMQSLETLSASVGFSYSGDPQPNFSTDFLHHLNAQNCTNLKDVNLSGQSGLIEASFANDVSLQRFEFLPAPFSGGGAIEKLNFENCSAITEIVASQSKLDQLNIKNCISLKNVYADNNQLENLSFDNTPKIEELHLSKNKFAALNISSLENLKLIYVDNNKLNILDASNNKNLEVIALLNNPNLESLFIKNGKNQYIEEFGGAFSSTNIKYICADDSEIEEIKENLALSGTIANVNSYCSFTPGGDYNTISGTVKFDSNNNGCDATDNAFEFLKLRINDGTNSGETFAQKDGKYEFYTQAGTFNLTALAENPSLFSVAPATFSTDFADNNNNIFSQDICVTANGSQNDAEVVIAPLTNARPGFDATYKLVWRNKGNNVLAGKVVLNYDANKMTFQNSSLPHSLLSNGSVEFDYTDLKPFANSSAEITFTVNTPTDPTNPVNSGDVLAFNAQVTPGNTDITPEDNNFAFNHTVVNSFDPNDIVCLEGETVPVTSVGKYFHYVINFENTGTAEAENIVVKMNVDPTEFDINTLQLQNASADVQTKIVGDQVEFMFKKIKLATGGHGNVLLKMRSKSDLVEGDTVNNIADIYFDYNFPIVTNDYVTTVFNASNILAAKFNYVASDFTTNNYSVEFDASLSTGNITNYQWEFSGNPSISSSSAVKPMVVYNVPGNYTAKLTVSDAENNTSIKTVNFSIGGNTADLSTGKNSDNNFITIDSDDDDWKGYDINGTEMTPKVRHTFPGWSYADLGSGNNSQWISLNNYEGYFTYKSRAFTIPENATDAKLNLRSLSFVRNWTYLVKVNPDGSEEETEITKTQWMNDGFKGWINSRSPKVDNYALSAGTYYIKVLVYSNNSTVRESLDVNAIVSCSAGLMYENKAVVSTPTLDTGISTEKSIVVYPVPTRGEVSISAQENIRSIELYDPSGRILQKQILNVPSKNSKLEINGNRGIYYLKIKTDQKMVTQKIIKE</sequence>
<dbReference type="CDD" id="cd00146">
    <property type="entry name" value="PKD"/>
    <property type="match status" value="1"/>
</dbReference>
<name>A0A085BLU7_9FLAO</name>
<keyword evidence="1 2" id="KW-0732">Signal</keyword>
<keyword evidence="5" id="KW-1185">Reference proteome</keyword>
<dbReference type="OrthoDB" id="1110367at2"/>
<dbReference type="SMART" id="SM00089">
    <property type="entry name" value="PKD"/>
    <property type="match status" value="1"/>
</dbReference>
<dbReference type="Proteomes" id="UP000028623">
    <property type="component" value="Unassembled WGS sequence"/>
</dbReference>
<reference evidence="4 5" key="1">
    <citation type="submission" date="2014-07" db="EMBL/GenBank/DDBJ databases">
        <title>Epilithonimonas lactis LMG 22401 Genome.</title>
        <authorList>
            <person name="Pipes S.E."/>
            <person name="Stropko S.J."/>
        </authorList>
    </citation>
    <scope>NUCLEOTIDE SEQUENCE [LARGE SCALE GENOMIC DNA]</scope>
    <source>
        <strain evidence="4 5">LMG 24401</strain>
    </source>
</reference>
<dbReference type="InterPro" id="IPR026444">
    <property type="entry name" value="Secre_tail"/>
</dbReference>
<dbReference type="InterPro" id="IPR035986">
    <property type="entry name" value="PKD_dom_sf"/>
</dbReference>
<dbReference type="Pfam" id="PF18962">
    <property type="entry name" value="Por_Secre_tail"/>
    <property type="match status" value="1"/>
</dbReference>
<gene>
    <name evidence="4" type="ORF">IO89_02330</name>
</gene>
<dbReference type="Gene3D" id="2.60.40.10">
    <property type="entry name" value="Immunoglobulins"/>
    <property type="match status" value="1"/>
</dbReference>
<feature type="chain" id="PRO_5001787115" description="PKD domain-containing protein" evidence="2">
    <location>
        <begin position="19"/>
        <end position="1376"/>
    </location>
</feature>
<feature type="domain" description="PKD" evidence="3">
    <location>
        <begin position="1046"/>
        <end position="1099"/>
    </location>
</feature>
<evidence type="ECO:0000259" key="3">
    <source>
        <dbReference type="PROSITE" id="PS50093"/>
    </source>
</evidence>
<accession>A0A085BLU7</accession>
<dbReference type="eggNOG" id="COG4886">
    <property type="taxonomic scope" value="Bacteria"/>
</dbReference>
<evidence type="ECO:0000313" key="4">
    <source>
        <dbReference type="EMBL" id="KFC23442.1"/>
    </source>
</evidence>
<dbReference type="InterPro" id="IPR013783">
    <property type="entry name" value="Ig-like_fold"/>
</dbReference>
<dbReference type="SUPFAM" id="SSF49299">
    <property type="entry name" value="PKD domain"/>
    <property type="match status" value="1"/>
</dbReference>
<dbReference type="EMBL" id="JPLY01000001">
    <property type="protein sequence ID" value="KFC23442.1"/>
    <property type="molecule type" value="Genomic_DNA"/>
</dbReference>
<dbReference type="Pfam" id="PF00801">
    <property type="entry name" value="PKD"/>
    <property type="match status" value="1"/>
</dbReference>
<evidence type="ECO:0000256" key="2">
    <source>
        <dbReference type="SAM" id="SignalP"/>
    </source>
</evidence>
<dbReference type="Pfam" id="PF24595">
    <property type="entry name" value="DUF7619"/>
    <property type="match status" value="1"/>
</dbReference>
<proteinExistence type="predicted"/>